<dbReference type="InterPro" id="IPR013766">
    <property type="entry name" value="Thioredoxin_domain"/>
</dbReference>
<reference evidence="10" key="1">
    <citation type="submission" date="2018-05" db="EMBL/GenBank/DDBJ databases">
        <authorList>
            <person name="Du Z."/>
            <person name="Wang X."/>
        </authorList>
    </citation>
    <scope>NUCLEOTIDE SEQUENCE [LARGE SCALE GENOMIC DNA]</scope>
    <source>
        <strain evidence="10">WDS4C29</strain>
    </source>
</reference>
<keyword evidence="4" id="KW-0560">Oxidoreductase</keyword>
<dbReference type="Pfam" id="PF18312">
    <property type="entry name" value="ScsC_N"/>
    <property type="match status" value="1"/>
</dbReference>
<dbReference type="SUPFAM" id="SSF52833">
    <property type="entry name" value="Thioredoxin-like"/>
    <property type="match status" value="1"/>
</dbReference>
<evidence type="ECO:0000256" key="6">
    <source>
        <dbReference type="ARBA" id="ARBA00023284"/>
    </source>
</evidence>
<evidence type="ECO:0000256" key="7">
    <source>
        <dbReference type="SAM" id="SignalP"/>
    </source>
</evidence>
<dbReference type="InterPro" id="IPR036249">
    <property type="entry name" value="Thioredoxin-like_sf"/>
</dbReference>
<keyword evidence="10" id="KW-1185">Reference proteome</keyword>
<dbReference type="CDD" id="cd03023">
    <property type="entry name" value="DsbA_Com1_like"/>
    <property type="match status" value="1"/>
</dbReference>
<organism evidence="9 10">
    <name type="scientific">Salibaculum griseiflavum</name>
    <dbReference type="NCBI Taxonomy" id="1914409"/>
    <lineage>
        <taxon>Bacteria</taxon>
        <taxon>Pseudomonadati</taxon>
        <taxon>Pseudomonadota</taxon>
        <taxon>Alphaproteobacteria</taxon>
        <taxon>Rhodobacterales</taxon>
        <taxon>Roseobacteraceae</taxon>
        <taxon>Salibaculum</taxon>
    </lineage>
</organism>
<feature type="signal peptide" evidence="7">
    <location>
        <begin position="1"/>
        <end position="21"/>
    </location>
</feature>
<dbReference type="GO" id="GO:0016491">
    <property type="term" value="F:oxidoreductase activity"/>
    <property type="evidence" value="ECO:0007669"/>
    <property type="project" value="UniProtKB-KW"/>
</dbReference>
<evidence type="ECO:0000313" key="9">
    <source>
        <dbReference type="EMBL" id="PWG18125.1"/>
    </source>
</evidence>
<feature type="domain" description="Thioredoxin" evidence="8">
    <location>
        <begin position="61"/>
        <end position="248"/>
    </location>
</feature>
<sequence length="250" mass="27496">MRPILRPTLAALALAATPALALDLDNMTETERSAFRAEVRSYLLENPEVLMEAIGVLEQRQAQAEAQADVELVAQNREALFEDGHSWVGGNPEGDITIVEFLDYRCGFCKRAHPEVAELIESDGNIRYIIKEFPILGEQSLLASRFAVAVLNVAGDDAYKLVSDALMTQRADVTEASLTELSNTLGLDTDAVMAEMSSDEVRAALQDTQLLAQRMQITGTPTFVFESEMVRGYAPLDVMREIVDEVRSEG</sequence>
<keyword evidence="3 7" id="KW-0732">Signal</keyword>
<accession>A0A2V1P6L9</accession>
<comment type="function">
    <text evidence="1">May be required for disulfide bond formation in some proteins.</text>
</comment>
<dbReference type="Proteomes" id="UP000245293">
    <property type="component" value="Unassembled WGS sequence"/>
</dbReference>
<feature type="chain" id="PRO_5015918236" evidence="7">
    <location>
        <begin position="22"/>
        <end position="250"/>
    </location>
</feature>
<name>A0A2V1P6L9_9RHOB</name>
<dbReference type="PANTHER" id="PTHR13887">
    <property type="entry name" value="GLUTATHIONE S-TRANSFERASE KAPPA"/>
    <property type="match status" value="1"/>
</dbReference>
<dbReference type="AlphaFoldDB" id="A0A2V1P6L9"/>
<evidence type="ECO:0000256" key="2">
    <source>
        <dbReference type="ARBA" id="ARBA00005791"/>
    </source>
</evidence>
<evidence type="ECO:0000256" key="5">
    <source>
        <dbReference type="ARBA" id="ARBA00023157"/>
    </source>
</evidence>
<evidence type="ECO:0000256" key="3">
    <source>
        <dbReference type="ARBA" id="ARBA00022729"/>
    </source>
</evidence>
<keyword evidence="5" id="KW-1015">Disulfide bond</keyword>
<dbReference type="PANTHER" id="PTHR13887:SF14">
    <property type="entry name" value="DISULFIDE BOND FORMATION PROTEIN D"/>
    <property type="match status" value="1"/>
</dbReference>
<dbReference type="EMBL" id="QETF01000002">
    <property type="protein sequence ID" value="PWG18125.1"/>
    <property type="molecule type" value="Genomic_DNA"/>
</dbReference>
<evidence type="ECO:0000259" key="8">
    <source>
        <dbReference type="PROSITE" id="PS51352"/>
    </source>
</evidence>
<gene>
    <name evidence="9" type="ORF">DFK10_02380</name>
</gene>
<evidence type="ECO:0000313" key="10">
    <source>
        <dbReference type="Proteomes" id="UP000245293"/>
    </source>
</evidence>
<dbReference type="Pfam" id="PF13462">
    <property type="entry name" value="Thioredoxin_4"/>
    <property type="match status" value="1"/>
</dbReference>
<evidence type="ECO:0000256" key="4">
    <source>
        <dbReference type="ARBA" id="ARBA00023002"/>
    </source>
</evidence>
<dbReference type="InterPro" id="IPR012336">
    <property type="entry name" value="Thioredoxin-like_fold"/>
</dbReference>
<comment type="caution">
    <text evidence="9">The sequence shown here is derived from an EMBL/GenBank/DDBJ whole genome shotgun (WGS) entry which is preliminary data.</text>
</comment>
<dbReference type="RefSeq" id="WP_109386202.1">
    <property type="nucleotide sequence ID" value="NZ_QETF01000002.1"/>
</dbReference>
<dbReference type="OrthoDB" id="9780147at2"/>
<protein>
    <submittedName>
        <fullName evidence="9">Disulfide bond formation protein DsbA</fullName>
    </submittedName>
</protein>
<comment type="similarity">
    <text evidence="2">Belongs to the thioredoxin family. DsbA subfamily.</text>
</comment>
<dbReference type="PROSITE" id="PS51352">
    <property type="entry name" value="THIOREDOXIN_2"/>
    <property type="match status" value="1"/>
</dbReference>
<dbReference type="InterPro" id="IPR041205">
    <property type="entry name" value="ScsC_N"/>
</dbReference>
<keyword evidence="6" id="KW-0676">Redox-active center</keyword>
<evidence type="ECO:0000256" key="1">
    <source>
        <dbReference type="ARBA" id="ARBA00003565"/>
    </source>
</evidence>
<proteinExistence type="inferred from homology"/>
<dbReference type="Gene3D" id="3.40.30.10">
    <property type="entry name" value="Glutaredoxin"/>
    <property type="match status" value="1"/>
</dbReference>